<proteinExistence type="inferred from homology"/>
<protein>
    <submittedName>
        <fullName evidence="3">YggT family protein</fullName>
    </submittedName>
</protein>
<dbReference type="GO" id="GO:0016020">
    <property type="term" value="C:membrane"/>
    <property type="evidence" value="ECO:0007669"/>
    <property type="project" value="InterPro"/>
</dbReference>
<accession>A0A926F1Z0</accession>
<sequence length="88" mass="10049">MILFYKSLGVLINLIEFLILVRIIMSFLNISPNNSFVSFIYEMTEPVLSPARNLISKLGINTGMFDFSPIIAIFLLTTIYEILGRIIF</sequence>
<evidence type="ECO:0000313" key="3">
    <source>
        <dbReference type="EMBL" id="MBC8590440.1"/>
    </source>
</evidence>
<reference evidence="3 4" key="1">
    <citation type="submission" date="2020-08" db="EMBL/GenBank/DDBJ databases">
        <title>Genome public.</title>
        <authorList>
            <person name="Liu C."/>
            <person name="Sun Q."/>
        </authorList>
    </citation>
    <scope>NUCLEOTIDE SEQUENCE [LARGE SCALE GENOMIC DNA]</scope>
    <source>
        <strain evidence="3 4">NSJ-26</strain>
    </source>
</reference>
<organism evidence="3 4">
    <name type="scientific">Wansuia hejianensis</name>
    <dbReference type="NCBI Taxonomy" id="2763667"/>
    <lineage>
        <taxon>Bacteria</taxon>
        <taxon>Bacillati</taxon>
        <taxon>Bacillota</taxon>
        <taxon>Clostridia</taxon>
        <taxon>Lachnospirales</taxon>
        <taxon>Lachnospiraceae</taxon>
        <taxon>Wansuia</taxon>
    </lineage>
</organism>
<keyword evidence="2" id="KW-0472">Membrane</keyword>
<comment type="similarity">
    <text evidence="1">Belongs to the YggT family.</text>
</comment>
<keyword evidence="2" id="KW-0812">Transmembrane</keyword>
<dbReference type="Pfam" id="PF02325">
    <property type="entry name" value="CCB3_YggT"/>
    <property type="match status" value="1"/>
</dbReference>
<dbReference type="RefSeq" id="WP_420341110.1">
    <property type="nucleotide sequence ID" value="NZ_JACRTK010000002.1"/>
</dbReference>
<comment type="caution">
    <text evidence="3">The sequence shown here is derived from an EMBL/GenBank/DDBJ whole genome shotgun (WGS) entry which is preliminary data.</text>
</comment>
<dbReference type="Proteomes" id="UP000601522">
    <property type="component" value="Unassembled WGS sequence"/>
</dbReference>
<dbReference type="InterPro" id="IPR003425">
    <property type="entry name" value="CCB3/YggT"/>
</dbReference>
<feature type="transmembrane region" description="Helical" evidence="2">
    <location>
        <begin position="7"/>
        <end position="28"/>
    </location>
</feature>
<dbReference type="PANTHER" id="PTHR33219">
    <property type="entry name" value="YLMG HOMOLOG PROTEIN 2, CHLOROPLASTIC"/>
    <property type="match status" value="1"/>
</dbReference>
<evidence type="ECO:0000313" key="4">
    <source>
        <dbReference type="Proteomes" id="UP000601522"/>
    </source>
</evidence>
<dbReference type="EMBL" id="JACRTK010000002">
    <property type="protein sequence ID" value="MBC8590440.1"/>
    <property type="molecule type" value="Genomic_DNA"/>
</dbReference>
<keyword evidence="4" id="KW-1185">Reference proteome</keyword>
<keyword evidence="2" id="KW-1133">Transmembrane helix</keyword>
<feature type="transmembrane region" description="Helical" evidence="2">
    <location>
        <begin position="67"/>
        <end position="87"/>
    </location>
</feature>
<dbReference type="AlphaFoldDB" id="A0A926F1Z0"/>
<evidence type="ECO:0000256" key="1">
    <source>
        <dbReference type="ARBA" id="ARBA00010894"/>
    </source>
</evidence>
<gene>
    <name evidence="3" type="ORF">H8689_04775</name>
</gene>
<name>A0A926F1Z0_9FIRM</name>
<evidence type="ECO:0000256" key="2">
    <source>
        <dbReference type="SAM" id="Phobius"/>
    </source>
</evidence>
<dbReference type="PANTHER" id="PTHR33219:SF14">
    <property type="entry name" value="PROTEIN COFACTOR ASSEMBLY OF COMPLEX C SUBUNIT B CCB3, CHLOROPLASTIC-RELATED"/>
    <property type="match status" value="1"/>
</dbReference>